<evidence type="ECO:0000313" key="1">
    <source>
        <dbReference type="EMBL" id="MDQ0301351.1"/>
    </source>
</evidence>
<proteinExistence type="predicted"/>
<keyword evidence="2" id="KW-1185">Reference proteome</keyword>
<name>A0ABU0B699_9HYPH</name>
<dbReference type="Proteomes" id="UP001224682">
    <property type="component" value="Unassembled WGS sequence"/>
</dbReference>
<organism evidence="1 2">
    <name type="scientific">Ancylobacter polymorphus</name>
    <dbReference type="NCBI Taxonomy" id="223390"/>
    <lineage>
        <taxon>Bacteria</taxon>
        <taxon>Pseudomonadati</taxon>
        <taxon>Pseudomonadota</taxon>
        <taxon>Alphaproteobacteria</taxon>
        <taxon>Hyphomicrobiales</taxon>
        <taxon>Xanthobacteraceae</taxon>
        <taxon>Ancylobacter</taxon>
    </lineage>
</organism>
<reference evidence="1 2" key="1">
    <citation type="submission" date="2023-07" db="EMBL/GenBank/DDBJ databases">
        <title>Genomic Encyclopedia of Type Strains, Phase IV (KMG-IV): sequencing the most valuable type-strain genomes for metagenomic binning, comparative biology and taxonomic classification.</title>
        <authorList>
            <person name="Goeker M."/>
        </authorList>
    </citation>
    <scope>NUCLEOTIDE SEQUENCE [LARGE SCALE GENOMIC DNA]</scope>
    <source>
        <strain evidence="1 2">DSM 2457</strain>
    </source>
</reference>
<comment type="caution">
    <text evidence="1">The sequence shown here is derived from an EMBL/GenBank/DDBJ whole genome shotgun (WGS) entry which is preliminary data.</text>
</comment>
<dbReference type="EMBL" id="JAUSUI010000001">
    <property type="protein sequence ID" value="MDQ0301351.1"/>
    <property type="molecule type" value="Genomic_DNA"/>
</dbReference>
<evidence type="ECO:0000313" key="2">
    <source>
        <dbReference type="Proteomes" id="UP001224682"/>
    </source>
</evidence>
<accession>A0ABU0B699</accession>
<gene>
    <name evidence="1" type="ORF">J2S75_000362</name>
</gene>
<dbReference type="RefSeq" id="WP_307017626.1">
    <property type="nucleotide sequence ID" value="NZ_JAUSUI010000001.1"/>
</dbReference>
<protein>
    <submittedName>
        <fullName evidence="1">Phage tail sheath protein FI</fullName>
    </submittedName>
</protein>
<sequence>MTELVVGVQHIRDEVEALPTSSAELSAVGAVGTAPNASAMAFPLNVPVYMISSNETMRALLGTVGTLPDAIRGVAGQLTNGLSAARMVIVRVAEGANAQETIANILGSEALGTGIWALLDAPNDLSVTPRLILTPGYTSQFHWRGVVSVPVTSGGTGYTVAPTLAFSGGGGGTGASAHAVVSGGAVTEIVIDNPGEGYTTVPTITPTGGGTGLVLGAPVVGSVANPIVAGINAVLERLDAHFFPDGPVGNRERWLAYRETIQSDRINHPMFVDVVVTDSAGNYVTRPASPRVVGAYVATDQEHGGRPFHSPSNRPIYDIVGVSPPVPFSYRDPNTLGQEILGANGGIIVKGETGVEASVADGGFVFWGTDNCGENDNWRMTNVVRGRDYIELTQLNTLKYFLGRYRILTAVVFAVIDTMRKHLQWLKDNEDILDFRTGIEPSKNPVEQLRLGNLAIMFRAEEAPVLKKLTIYSRRMPSALDTLIANVATQLGNAA</sequence>